<feature type="domain" description="Response regulatory" evidence="2">
    <location>
        <begin position="6"/>
        <end position="125"/>
    </location>
</feature>
<feature type="domain" description="HTH LytTR-type" evidence="3">
    <location>
        <begin position="154"/>
        <end position="258"/>
    </location>
</feature>
<evidence type="ECO:0000259" key="2">
    <source>
        <dbReference type="PROSITE" id="PS50110"/>
    </source>
</evidence>
<comment type="caution">
    <text evidence="4">The sequence shown here is derived from an EMBL/GenBank/DDBJ whole genome shotgun (WGS) entry which is preliminary data.</text>
</comment>
<dbReference type="Pfam" id="PF04397">
    <property type="entry name" value="LytTR"/>
    <property type="match status" value="1"/>
</dbReference>
<evidence type="ECO:0000313" key="4">
    <source>
        <dbReference type="EMBL" id="PZX56009.1"/>
    </source>
</evidence>
<dbReference type="PANTHER" id="PTHR37299:SF1">
    <property type="entry name" value="STAGE 0 SPORULATION PROTEIN A HOMOLOG"/>
    <property type="match status" value="1"/>
</dbReference>
<dbReference type="Gene3D" id="3.40.50.2300">
    <property type="match status" value="1"/>
</dbReference>
<reference evidence="4 6" key="1">
    <citation type="submission" date="2018-06" db="EMBL/GenBank/DDBJ databases">
        <title>Genomic Encyclopedia of Archaeal and Bacterial Type Strains, Phase II (KMG-II): from individual species to whole genera.</title>
        <authorList>
            <person name="Goeker M."/>
        </authorList>
    </citation>
    <scope>NUCLEOTIDE SEQUENCE [LARGE SCALE GENOMIC DNA]</scope>
    <source>
        <strain evidence="4 6">DSM 22686</strain>
    </source>
</reference>
<dbReference type="Proteomes" id="UP000321927">
    <property type="component" value="Unassembled WGS sequence"/>
</dbReference>
<name>A0A2W7RNH7_9BACT</name>
<proteinExistence type="predicted"/>
<dbReference type="OrthoDB" id="1646880at2"/>
<dbReference type="Gene3D" id="2.40.50.1020">
    <property type="entry name" value="LytTr DNA-binding domain"/>
    <property type="match status" value="1"/>
</dbReference>
<comment type="caution">
    <text evidence="1">Lacks conserved residue(s) required for the propagation of feature annotation.</text>
</comment>
<gene>
    <name evidence="5" type="ORF">ESW18_12855</name>
    <name evidence="4" type="ORF">LV84_02373</name>
</gene>
<dbReference type="SUPFAM" id="SSF52172">
    <property type="entry name" value="CheY-like"/>
    <property type="match status" value="1"/>
</dbReference>
<dbReference type="Proteomes" id="UP000249115">
    <property type="component" value="Unassembled WGS sequence"/>
</dbReference>
<keyword evidence="7" id="KW-1185">Reference proteome</keyword>
<dbReference type="PROSITE" id="PS50110">
    <property type="entry name" value="RESPONSE_REGULATORY"/>
    <property type="match status" value="1"/>
</dbReference>
<evidence type="ECO:0000259" key="3">
    <source>
        <dbReference type="PROSITE" id="PS50930"/>
    </source>
</evidence>
<dbReference type="PROSITE" id="PS50930">
    <property type="entry name" value="HTH_LYTTR"/>
    <property type="match status" value="1"/>
</dbReference>
<dbReference type="RefSeq" id="WP_086501688.1">
    <property type="nucleotide sequence ID" value="NZ_MSSV01000009.1"/>
</dbReference>
<dbReference type="EMBL" id="VORV01000008">
    <property type="protein sequence ID" value="TXD77179.1"/>
    <property type="molecule type" value="Genomic_DNA"/>
</dbReference>
<dbReference type="InterPro" id="IPR046947">
    <property type="entry name" value="LytR-like"/>
</dbReference>
<dbReference type="GO" id="GO:0000156">
    <property type="term" value="F:phosphorelay response regulator activity"/>
    <property type="evidence" value="ECO:0007669"/>
    <property type="project" value="InterPro"/>
</dbReference>
<accession>A0A2W7RNH7</accession>
<sequence>MKDLIRIISVESEAEVLESLKHILENTMEGAQLLKNYSRPDNFLQDCKRGLHDFDLLFLNFEMFPFKGIELINEMKKNTPFPHFDIVFLTLNNNITLNTNQNPDVDYLNIPLIPEELQFFIKNWKRKRFLSKEPSQTQFPQEFVEKAKKATNQLAIPTLEGYEIIDIDQIIRCEADRNYTYIHQIGVKKPYLISKNLKDFEKALSPNGFLRIHNSHLINPIYIKKILKADGGLLQMVDSAKIRISRNKALAMEKLFINITRI</sequence>
<dbReference type="GO" id="GO:0003677">
    <property type="term" value="F:DNA binding"/>
    <property type="evidence" value="ECO:0007669"/>
    <property type="project" value="InterPro"/>
</dbReference>
<dbReference type="AlphaFoldDB" id="A0A2W7RNH7"/>
<dbReference type="PANTHER" id="PTHR37299">
    <property type="entry name" value="TRANSCRIPTIONAL REGULATOR-RELATED"/>
    <property type="match status" value="1"/>
</dbReference>
<reference evidence="5 7" key="2">
    <citation type="submission" date="2019-08" db="EMBL/GenBank/DDBJ databases">
        <title>Genome of Algoriphagus ratkowskyi IC026.</title>
        <authorList>
            <person name="Bowman J.P."/>
        </authorList>
    </citation>
    <scope>NUCLEOTIDE SEQUENCE [LARGE SCALE GENOMIC DNA]</scope>
    <source>
        <strain evidence="5 7">IC026</strain>
    </source>
</reference>
<dbReference type="InterPro" id="IPR001789">
    <property type="entry name" value="Sig_transdc_resp-reg_receiver"/>
</dbReference>
<protein>
    <submittedName>
        <fullName evidence="4">LytTR family two component transcriptional regulator</fullName>
    </submittedName>
    <submittedName>
        <fullName evidence="5">Response regulator transcription factor</fullName>
    </submittedName>
</protein>
<dbReference type="InterPro" id="IPR007492">
    <property type="entry name" value="LytTR_DNA-bd_dom"/>
</dbReference>
<evidence type="ECO:0000313" key="5">
    <source>
        <dbReference type="EMBL" id="TXD77179.1"/>
    </source>
</evidence>
<dbReference type="InterPro" id="IPR011006">
    <property type="entry name" value="CheY-like_superfamily"/>
</dbReference>
<dbReference type="SMART" id="SM00850">
    <property type="entry name" value="LytTR"/>
    <property type="match status" value="1"/>
</dbReference>
<evidence type="ECO:0000256" key="1">
    <source>
        <dbReference type="PROSITE-ProRule" id="PRU00169"/>
    </source>
</evidence>
<dbReference type="EMBL" id="QKZU01000008">
    <property type="protein sequence ID" value="PZX56009.1"/>
    <property type="molecule type" value="Genomic_DNA"/>
</dbReference>
<evidence type="ECO:0000313" key="6">
    <source>
        <dbReference type="Proteomes" id="UP000249115"/>
    </source>
</evidence>
<organism evidence="4 6">
    <name type="scientific">Algoriphagus ratkowskyi</name>
    <dbReference type="NCBI Taxonomy" id="57028"/>
    <lineage>
        <taxon>Bacteria</taxon>
        <taxon>Pseudomonadati</taxon>
        <taxon>Bacteroidota</taxon>
        <taxon>Cytophagia</taxon>
        <taxon>Cytophagales</taxon>
        <taxon>Cyclobacteriaceae</taxon>
        <taxon>Algoriphagus</taxon>
    </lineage>
</organism>
<evidence type="ECO:0000313" key="7">
    <source>
        <dbReference type="Proteomes" id="UP000321927"/>
    </source>
</evidence>